<gene>
    <name evidence="1" type="ORF">Fuma_05940</name>
</gene>
<dbReference type="SUPFAM" id="SSF52047">
    <property type="entry name" value="RNI-like"/>
    <property type="match status" value="1"/>
</dbReference>
<reference evidence="1 2" key="1">
    <citation type="journal article" date="2016" name="Front. Microbiol.">
        <title>Fuerstia marisgermanicae gen. nov., sp. nov., an Unusual Member of the Phylum Planctomycetes from the German Wadden Sea.</title>
        <authorList>
            <person name="Kohn T."/>
            <person name="Heuer A."/>
            <person name="Jogler M."/>
            <person name="Vollmers J."/>
            <person name="Boedeker C."/>
            <person name="Bunk B."/>
            <person name="Rast P."/>
            <person name="Borchert D."/>
            <person name="Glockner I."/>
            <person name="Freese H.M."/>
            <person name="Klenk H.P."/>
            <person name="Overmann J."/>
            <person name="Kaster A.K."/>
            <person name="Rohde M."/>
            <person name="Wiegand S."/>
            <person name="Jogler C."/>
        </authorList>
    </citation>
    <scope>NUCLEOTIDE SEQUENCE [LARGE SCALE GENOMIC DNA]</scope>
    <source>
        <strain evidence="1 2">NH11</strain>
    </source>
</reference>
<dbReference type="Pfam" id="PF00514">
    <property type="entry name" value="Arm"/>
    <property type="match status" value="1"/>
</dbReference>
<keyword evidence="2" id="KW-1185">Reference proteome</keyword>
<dbReference type="EMBL" id="CP017641">
    <property type="protein sequence ID" value="APZ96272.1"/>
    <property type="molecule type" value="Genomic_DNA"/>
</dbReference>
<dbReference type="OrthoDB" id="256940at2"/>
<dbReference type="Gene3D" id="3.80.10.10">
    <property type="entry name" value="Ribonuclease Inhibitor"/>
    <property type="match status" value="2"/>
</dbReference>
<proteinExistence type="predicted"/>
<protein>
    <submittedName>
        <fullName evidence="1">Ran GTPase-activating protein (RanGAP) involved in mRNA processing and transport</fullName>
    </submittedName>
</protein>
<dbReference type="Pfam" id="PF13516">
    <property type="entry name" value="LRR_6"/>
    <property type="match status" value="1"/>
</dbReference>
<dbReference type="InterPro" id="IPR000225">
    <property type="entry name" value="Armadillo"/>
</dbReference>
<dbReference type="PANTHER" id="PTHR13318">
    <property type="entry name" value="PARTNER OF PAIRED, ISOFORM B-RELATED"/>
    <property type="match status" value="1"/>
</dbReference>
<accession>A0A1P8WQE2</accession>
<dbReference type="Pfam" id="PF13646">
    <property type="entry name" value="HEAT_2"/>
    <property type="match status" value="1"/>
</dbReference>
<dbReference type="PROSITE" id="PS51257">
    <property type="entry name" value="PROKAR_LIPOPROTEIN"/>
    <property type="match status" value="1"/>
</dbReference>
<dbReference type="Proteomes" id="UP000187735">
    <property type="component" value="Chromosome"/>
</dbReference>
<dbReference type="AlphaFoldDB" id="A0A1P8WQE2"/>
<dbReference type="Gene3D" id="1.25.10.10">
    <property type="entry name" value="Leucine-rich Repeat Variant"/>
    <property type="match status" value="2"/>
</dbReference>
<evidence type="ECO:0000313" key="1">
    <source>
        <dbReference type="EMBL" id="APZ96272.1"/>
    </source>
</evidence>
<dbReference type="KEGG" id="fmr:Fuma_05940"/>
<dbReference type="STRING" id="1891926.Fuma_05940"/>
<dbReference type="GO" id="GO:0031146">
    <property type="term" value="P:SCF-dependent proteasomal ubiquitin-dependent protein catabolic process"/>
    <property type="evidence" value="ECO:0007669"/>
    <property type="project" value="TreeGrafter"/>
</dbReference>
<dbReference type="InterPro" id="IPR011989">
    <property type="entry name" value="ARM-like"/>
</dbReference>
<organism evidence="1 2">
    <name type="scientific">Fuerstiella marisgermanici</name>
    <dbReference type="NCBI Taxonomy" id="1891926"/>
    <lineage>
        <taxon>Bacteria</taxon>
        <taxon>Pseudomonadati</taxon>
        <taxon>Planctomycetota</taxon>
        <taxon>Planctomycetia</taxon>
        <taxon>Planctomycetales</taxon>
        <taxon>Planctomycetaceae</taxon>
        <taxon>Fuerstiella</taxon>
    </lineage>
</organism>
<dbReference type="InterPro" id="IPR032675">
    <property type="entry name" value="LRR_dom_sf"/>
</dbReference>
<dbReference type="InterPro" id="IPR001611">
    <property type="entry name" value="Leu-rich_rpt"/>
</dbReference>
<dbReference type="GO" id="GO:0019005">
    <property type="term" value="C:SCF ubiquitin ligase complex"/>
    <property type="evidence" value="ECO:0007669"/>
    <property type="project" value="TreeGrafter"/>
</dbReference>
<dbReference type="SUPFAM" id="SSF48371">
    <property type="entry name" value="ARM repeat"/>
    <property type="match status" value="1"/>
</dbReference>
<dbReference type="InterPro" id="IPR016024">
    <property type="entry name" value="ARM-type_fold"/>
</dbReference>
<name>A0A1P8WQE2_9PLAN</name>
<dbReference type="RefSeq" id="WP_077027318.1">
    <property type="nucleotide sequence ID" value="NZ_CP017641.1"/>
</dbReference>
<dbReference type="SMART" id="SM00368">
    <property type="entry name" value="LRR_RI"/>
    <property type="match status" value="2"/>
</dbReference>
<sequence>MRRFSELLFIMLPLSLVGCRDASDTKSPTNGANAISTDNADWIDYYRVPDAQGRPFADTDIAAIVNDLKSGEWTVRLRAANAVPWRGGGDFGAALVPLVDALHSEHSELQVAAASAISNIAAGAIERNERIADFELALDPLMKIAQGPHSEECRRWAIMALGGAARNLGGNAIAQTIPVFKKTLRDPVDQIFRRSVEGLAGFGPAASTSIPDIIIQLDQGGYRAMMAATALQQIHSEPGLCVPALIRALKRLDAPQKRIADALAEFGSASKEAVEELIPLLSNGDGNVVIAAANALARIGADAAAEPLGHAYTNAKNRREVKVACLTALAMIGPSGEHVAVSAIQHERQFLVSNSGFSFPLPPKLLTILATAPKLERLDLNDSGFGDESLPSLSKMLQVRELLLPKSTTDHGLACVAELTQLQLLQIGNGVTDEGLNLIEKLQRLRRLKIDSPSVTDDGLKSLRSLANLLVLQLPKSVSGTGLKHLSASTQLQELVLPGATDRGLQSLSKFSALRKLTVHGRSVTDEGMAHFVGVKKLEDLSLRHTAISDSGVALIARHLPQLRKLNLNHCAITAACVPELCRLRELEFLGVYNTSLAGQRDVLNMSQTTAVQTLRRSLPQCEVMYAD</sequence>
<evidence type="ECO:0000313" key="2">
    <source>
        <dbReference type="Proteomes" id="UP000187735"/>
    </source>
</evidence>